<organism evidence="2 3">
    <name type="scientific">Ideonella alba</name>
    <dbReference type="NCBI Taxonomy" id="2824118"/>
    <lineage>
        <taxon>Bacteria</taxon>
        <taxon>Pseudomonadati</taxon>
        <taxon>Pseudomonadota</taxon>
        <taxon>Betaproteobacteria</taxon>
        <taxon>Burkholderiales</taxon>
        <taxon>Sphaerotilaceae</taxon>
        <taxon>Ideonella</taxon>
    </lineage>
</organism>
<accession>A0A941BH42</accession>
<dbReference type="AlphaFoldDB" id="A0A941BH42"/>
<keyword evidence="2" id="KW-0645">Protease</keyword>
<sequence length="364" mass="40288">MRWGRALMWAGAGSLLLALAAAGTLCLTSGCTSIGYLAQSAGGHLGLLASARPVSEVIADPATPETLKQRLALTQRMRDYAVSELGLPDNRSYRAYADIHRAAAVWNVVAAPELSLQLKTWCFPVVGCVSYRGYFDQAAAEAYAATLPPEGWETSVYAVPAYSTLGFSDWLGGDPLLSSFIQWPEGELARLIFHELSHQVAYAEGDTVFNESYATAVERLGGARWLAERASAEAREQYQRFDQRRRELRALTQATRDRLDALYRGPGSEADKRAGKAAEMARLRDEHERLKRERWDGYNGFDAYIARSNNASLGVQAAYHAWVPAFEALFAREGRDFRRFHAAVQQLAGQPRDQREAALRALQP</sequence>
<protein>
    <submittedName>
        <fullName evidence="2">Aminopeptidase</fullName>
    </submittedName>
</protein>
<gene>
    <name evidence="2" type="ORF">KAK03_12045</name>
</gene>
<dbReference type="PIRSF" id="PIRSF029285">
    <property type="entry name" value="Aminopept"/>
    <property type="match status" value="1"/>
</dbReference>
<dbReference type="Pfam" id="PF10023">
    <property type="entry name" value="Aminopep"/>
    <property type="match status" value="1"/>
</dbReference>
<evidence type="ECO:0000313" key="2">
    <source>
        <dbReference type="EMBL" id="MBQ0931218.1"/>
    </source>
</evidence>
<dbReference type="PROSITE" id="PS51257">
    <property type="entry name" value="PROKAR_LIPOPROTEIN"/>
    <property type="match status" value="1"/>
</dbReference>
<dbReference type="GO" id="GO:0004177">
    <property type="term" value="F:aminopeptidase activity"/>
    <property type="evidence" value="ECO:0007669"/>
    <property type="project" value="UniProtKB-KW"/>
</dbReference>
<dbReference type="Proteomes" id="UP000676246">
    <property type="component" value="Unassembled WGS sequence"/>
</dbReference>
<keyword evidence="2" id="KW-0378">Hydrolase</keyword>
<reference evidence="2 3" key="1">
    <citation type="submission" date="2021-04" db="EMBL/GenBank/DDBJ databases">
        <title>The genome sequence of Ideonella sp. 3Y2.</title>
        <authorList>
            <person name="Liu Y."/>
        </authorList>
    </citation>
    <scope>NUCLEOTIDE SEQUENCE [LARGE SCALE GENOMIC DNA]</scope>
    <source>
        <strain evidence="2 3">3Y2</strain>
    </source>
</reference>
<dbReference type="RefSeq" id="WP_210854192.1">
    <property type="nucleotide sequence ID" value="NZ_JAGQDD010000007.1"/>
</dbReference>
<keyword evidence="3" id="KW-1185">Reference proteome</keyword>
<comment type="caution">
    <text evidence="2">The sequence shown here is derived from an EMBL/GenBank/DDBJ whole genome shotgun (WGS) entry which is preliminary data.</text>
</comment>
<proteinExistence type="predicted"/>
<keyword evidence="2" id="KW-0031">Aminopeptidase</keyword>
<name>A0A941BH42_9BURK</name>
<evidence type="ECO:0000313" key="3">
    <source>
        <dbReference type="Proteomes" id="UP000676246"/>
    </source>
</evidence>
<evidence type="ECO:0000256" key="1">
    <source>
        <dbReference type="SAM" id="Coils"/>
    </source>
</evidence>
<dbReference type="EMBL" id="JAGQDD010000007">
    <property type="protein sequence ID" value="MBQ0931218.1"/>
    <property type="molecule type" value="Genomic_DNA"/>
</dbReference>
<feature type="coiled-coil region" evidence="1">
    <location>
        <begin position="231"/>
        <end position="293"/>
    </location>
</feature>
<dbReference type="InterPro" id="IPR014553">
    <property type="entry name" value="Aminopept"/>
</dbReference>
<keyword evidence="1" id="KW-0175">Coiled coil</keyword>